<keyword evidence="5" id="KW-1015">Disulfide bond</keyword>
<dbReference type="Pfam" id="PF00112">
    <property type="entry name" value="Peptidase_C1"/>
    <property type="match status" value="1"/>
</dbReference>
<evidence type="ECO:0000256" key="4">
    <source>
        <dbReference type="ARBA" id="ARBA00022807"/>
    </source>
</evidence>
<dbReference type="FunFam" id="3.90.70.10:FF:000006">
    <property type="entry name" value="Cathepsin S"/>
    <property type="match status" value="1"/>
</dbReference>
<accession>A0A8J4V4K8</accession>
<keyword evidence="10" id="KW-1185">Reference proteome</keyword>
<dbReference type="AlphaFoldDB" id="A0A8J4V4K8"/>
<sequence length="353" mass="40242">SDSDSDNDRDKKNSKSNNKKQQKEQSKRLSFIEWSHTNNKTYSSHEFKCRFKKFKSNIKFIERYNRCNSNSTMKLSLNQFADLSHKEFKHIYLSNLNISDIPQDIFTNQTDTPSPTTPTPNSKPKASLTENAKWSRPSRIDWRDWGMVNRVKNQGSCGSCYTFSAVGALESHYFRKTSKMLDLSEQQLVDCTGNYGNGGCSGGWMHNCYKYIQENGGINQQHIYPYQGTVGQCRYRSDYASAKVSSYVMIPRHDENALADAVASVGPVAVAYDASTREFMYYQKGIYYSENCDKYRTTHAVVVVGYDSENGVDYWSIKNSWGDGWGEKGYFRMRRNIGDKCGVATASSYPVVA</sequence>
<evidence type="ECO:0000256" key="3">
    <source>
        <dbReference type="ARBA" id="ARBA00022801"/>
    </source>
</evidence>
<feature type="domain" description="Cathepsin propeptide inhibitor" evidence="8">
    <location>
        <begin position="31"/>
        <end position="88"/>
    </location>
</feature>
<dbReference type="Gene3D" id="3.90.70.10">
    <property type="entry name" value="Cysteine proteinases"/>
    <property type="match status" value="1"/>
</dbReference>
<dbReference type="GO" id="GO:0006508">
    <property type="term" value="P:proteolysis"/>
    <property type="evidence" value="ECO:0007669"/>
    <property type="project" value="UniProtKB-KW"/>
</dbReference>
<comment type="caution">
    <text evidence="9">The sequence shown here is derived from an EMBL/GenBank/DDBJ whole genome shotgun (WGS) entry which is preliminary data.</text>
</comment>
<keyword evidence="4" id="KW-0788">Thiol protease</keyword>
<protein>
    <submittedName>
        <fullName evidence="9">Uncharacterized protein</fullName>
    </submittedName>
</protein>
<dbReference type="Pfam" id="PF08246">
    <property type="entry name" value="Inhibitor_I29"/>
    <property type="match status" value="1"/>
</dbReference>
<feature type="domain" description="Peptidase C1A papain C-terminal" evidence="7">
    <location>
        <begin position="136"/>
        <end position="351"/>
    </location>
</feature>
<evidence type="ECO:0000256" key="1">
    <source>
        <dbReference type="ARBA" id="ARBA00008455"/>
    </source>
</evidence>
<dbReference type="OrthoDB" id="10259130at2759"/>
<dbReference type="InterPro" id="IPR013201">
    <property type="entry name" value="Prot_inhib_I29"/>
</dbReference>
<comment type="similarity">
    <text evidence="1">Belongs to the peptidase C1 family.</text>
</comment>
<reference evidence="9" key="1">
    <citation type="submission" date="2020-01" db="EMBL/GenBank/DDBJ databases">
        <title>Development of genomics and gene disruption for Polysphondylium violaceum indicates a role for the polyketide synthase stlB in stalk morphogenesis.</title>
        <authorList>
            <person name="Narita B."/>
            <person name="Kawabe Y."/>
            <person name="Kin K."/>
            <person name="Saito T."/>
            <person name="Gibbs R."/>
            <person name="Kuspa A."/>
            <person name="Muzny D."/>
            <person name="Queller D."/>
            <person name="Richards S."/>
            <person name="Strassman J."/>
            <person name="Sucgang R."/>
            <person name="Worley K."/>
            <person name="Schaap P."/>
        </authorList>
    </citation>
    <scope>NUCLEOTIDE SEQUENCE</scope>
    <source>
        <strain evidence="9">QSvi11</strain>
    </source>
</reference>
<dbReference type="InterPro" id="IPR039417">
    <property type="entry name" value="Peptidase_C1A_papain-like"/>
</dbReference>
<evidence type="ECO:0000256" key="5">
    <source>
        <dbReference type="ARBA" id="ARBA00023157"/>
    </source>
</evidence>
<keyword evidence="3" id="KW-0378">Hydrolase</keyword>
<dbReference type="EMBL" id="AJWJ01000440">
    <property type="protein sequence ID" value="KAF2070844.1"/>
    <property type="molecule type" value="Genomic_DNA"/>
</dbReference>
<dbReference type="InterPro" id="IPR000668">
    <property type="entry name" value="Peptidase_C1A_C"/>
</dbReference>
<proteinExistence type="inferred from homology"/>
<evidence type="ECO:0000313" key="9">
    <source>
        <dbReference type="EMBL" id="KAF2070844.1"/>
    </source>
</evidence>
<dbReference type="PROSITE" id="PS00639">
    <property type="entry name" value="THIOL_PROTEASE_HIS"/>
    <property type="match status" value="1"/>
</dbReference>
<gene>
    <name evidence="9" type="ORF">CYY_007830</name>
</gene>
<dbReference type="InterPro" id="IPR013128">
    <property type="entry name" value="Peptidase_C1A"/>
</dbReference>
<organism evidence="9 10">
    <name type="scientific">Polysphondylium violaceum</name>
    <dbReference type="NCBI Taxonomy" id="133409"/>
    <lineage>
        <taxon>Eukaryota</taxon>
        <taxon>Amoebozoa</taxon>
        <taxon>Evosea</taxon>
        <taxon>Eumycetozoa</taxon>
        <taxon>Dictyostelia</taxon>
        <taxon>Dictyosteliales</taxon>
        <taxon>Dictyosteliaceae</taxon>
        <taxon>Polysphondylium</taxon>
    </lineage>
</organism>
<keyword evidence="2" id="KW-0645">Protease</keyword>
<dbReference type="SUPFAM" id="SSF54001">
    <property type="entry name" value="Cysteine proteinases"/>
    <property type="match status" value="1"/>
</dbReference>
<evidence type="ECO:0000259" key="7">
    <source>
        <dbReference type="SMART" id="SM00645"/>
    </source>
</evidence>
<evidence type="ECO:0000256" key="2">
    <source>
        <dbReference type="ARBA" id="ARBA00022670"/>
    </source>
</evidence>
<evidence type="ECO:0000313" key="10">
    <source>
        <dbReference type="Proteomes" id="UP000695562"/>
    </source>
</evidence>
<dbReference type="InterPro" id="IPR038765">
    <property type="entry name" value="Papain-like_cys_pep_sf"/>
</dbReference>
<feature type="compositionally biased region" description="Low complexity" evidence="6">
    <location>
        <begin position="107"/>
        <end position="125"/>
    </location>
</feature>
<feature type="compositionally biased region" description="Basic and acidic residues" evidence="6">
    <location>
        <begin position="1"/>
        <end position="13"/>
    </location>
</feature>
<dbReference type="SMART" id="SM00645">
    <property type="entry name" value="Pept_C1"/>
    <property type="match status" value="1"/>
</dbReference>
<feature type="non-terminal residue" evidence="9">
    <location>
        <position position="1"/>
    </location>
</feature>
<dbReference type="SMART" id="SM00848">
    <property type="entry name" value="Inhibitor_I29"/>
    <property type="match status" value="1"/>
</dbReference>
<evidence type="ECO:0000256" key="6">
    <source>
        <dbReference type="SAM" id="MobiDB-lite"/>
    </source>
</evidence>
<dbReference type="CDD" id="cd02248">
    <property type="entry name" value="Peptidase_C1A"/>
    <property type="match status" value="1"/>
</dbReference>
<name>A0A8J4V4K8_9MYCE</name>
<dbReference type="PANTHER" id="PTHR12411">
    <property type="entry name" value="CYSTEINE PROTEASE FAMILY C1-RELATED"/>
    <property type="match status" value="1"/>
</dbReference>
<evidence type="ECO:0000259" key="8">
    <source>
        <dbReference type="SMART" id="SM00848"/>
    </source>
</evidence>
<dbReference type="PRINTS" id="PR00705">
    <property type="entry name" value="PAPAIN"/>
</dbReference>
<dbReference type="InterPro" id="IPR000169">
    <property type="entry name" value="Pept_cys_AS"/>
</dbReference>
<dbReference type="GO" id="GO:0008234">
    <property type="term" value="F:cysteine-type peptidase activity"/>
    <property type="evidence" value="ECO:0007669"/>
    <property type="project" value="UniProtKB-KW"/>
</dbReference>
<dbReference type="InterPro" id="IPR025660">
    <property type="entry name" value="Pept_his_AS"/>
</dbReference>
<dbReference type="PROSITE" id="PS00139">
    <property type="entry name" value="THIOL_PROTEASE_CYS"/>
    <property type="match status" value="1"/>
</dbReference>
<dbReference type="Proteomes" id="UP000695562">
    <property type="component" value="Unassembled WGS sequence"/>
</dbReference>
<feature type="region of interest" description="Disordered" evidence="6">
    <location>
        <begin position="104"/>
        <end position="130"/>
    </location>
</feature>
<feature type="region of interest" description="Disordered" evidence="6">
    <location>
        <begin position="1"/>
        <end position="30"/>
    </location>
</feature>